<dbReference type="PANTHER" id="PTHR12914:SF2">
    <property type="entry name" value="DNA REPLICATION COMPLEX GINS PROTEIN PSF1"/>
    <property type="match status" value="1"/>
</dbReference>
<dbReference type="AlphaFoldDB" id="A0A1W4XNY5"/>
<comment type="subcellular location">
    <subcellularLocation>
        <location evidence="1 5">Nucleus</location>
    </subcellularLocation>
</comment>
<organism evidence="8 9">
    <name type="scientific">Agrilus planipennis</name>
    <name type="common">Emerald ash borer</name>
    <name type="synonym">Agrilus marcopoli</name>
    <dbReference type="NCBI Taxonomy" id="224129"/>
    <lineage>
        <taxon>Eukaryota</taxon>
        <taxon>Metazoa</taxon>
        <taxon>Ecdysozoa</taxon>
        <taxon>Arthropoda</taxon>
        <taxon>Hexapoda</taxon>
        <taxon>Insecta</taxon>
        <taxon>Pterygota</taxon>
        <taxon>Neoptera</taxon>
        <taxon>Endopterygota</taxon>
        <taxon>Coleoptera</taxon>
        <taxon>Polyphaga</taxon>
        <taxon>Elateriformia</taxon>
        <taxon>Buprestoidea</taxon>
        <taxon>Buprestidae</taxon>
        <taxon>Agrilinae</taxon>
        <taxon>Agrilus</taxon>
    </lineage>
</organism>
<dbReference type="InterPro" id="IPR005339">
    <property type="entry name" value="GINS_Psf1"/>
</dbReference>
<dbReference type="Proteomes" id="UP000192223">
    <property type="component" value="Unplaced"/>
</dbReference>
<dbReference type="InterPro" id="IPR056783">
    <property type="entry name" value="PSF1_C"/>
</dbReference>
<gene>
    <name evidence="9" type="primary">LOC108743413</name>
</gene>
<dbReference type="Gene3D" id="1.20.58.1030">
    <property type="match status" value="1"/>
</dbReference>
<dbReference type="InterPro" id="IPR021151">
    <property type="entry name" value="GINS_A"/>
</dbReference>
<evidence type="ECO:0000259" key="6">
    <source>
        <dbReference type="Pfam" id="PF05916"/>
    </source>
</evidence>
<dbReference type="KEGG" id="apln:108743413"/>
<dbReference type="GO" id="GO:0000811">
    <property type="term" value="C:GINS complex"/>
    <property type="evidence" value="ECO:0007669"/>
    <property type="project" value="UniProtKB-UniRule"/>
</dbReference>
<dbReference type="CDD" id="cd11710">
    <property type="entry name" value="GINS_A_psf1"/>
    <property type="match status" value="1"/>
</dbReference>
<comment type="similarity">
    <text evidence="2 5">Belongs to the GINS1/PSF1 family.</text>
</comment>
<proteinExistence type="inferred from homology"/>
<dbReference type="Pfam" id="PF24997">
    <property type="entry name" value="PSF1_C"/>
    <property type="match status" value="1"/>
</dbReference>
<keyword evidence="4 5" id="KW-0539">Nucleus</keyword>
<comment type="function">
    <text evidence="5">Required for correct functioning of the GINS complex, a complex that plays an essential role in the initiation of DNA replication, and progression of DNA replication forks. GINS complex seems to bind preferentially to single-stranded DNA.</text>
</comment>
<dbReference type="SUPFAM" id="SSF158573">
    <property type="entry name" value="GINS helical bundle-like"/>
    <property type="match status" value="1"/>
</dbReference>
<dbReference type="InterPro" id="IPR036224">
    <property type="entry name" value="GINS_bundle-like_dom_sf"/>
</dbReference>
<evidence type="ECO:0000313" key="8">
    <source>
        <dbReference type="Proteomes" id="UP000192223"/>
    </source>
</evidence>
<evidence type="ECO:0000256" key="3">
    <source>
        <dbReference type="ARBA" id="ARBA00022705"/>
    </source>
</evidence>
<evidence type="ECO:0000259" key="7">
    <source>
        <dbReference type="Pfam" id="PF24997"/>
    </source>
</evidence>
<evidence type="ECO:0000256" key="1">
    <source>
        <dbReference type="ARBA" id="ARBA00004123"/>
    </source>
</evidence>
<dbReference type="STRING" id="224129.A0A1W4XNY5"/>
<evidence type="ECO:0000256" key="4">
    <source>
        <dbReference type="ARBA" id="ARBA00023242"/>
    </source>
</evidence>
<dbReference type="OrthoDB" id="10252587at2759"/>
<dbReference type="GO" id="GO:1902983">
    <property type="term" value="P:DNA strand elongation involved in mitotic DNA replication"/>
    <property type="evidence" value="ECO:0007669"/>
    <property type="project" value="TreeGrafter"/>
</dbReference>
<keyword evidence="8" id="KW-1185">Reference proteome</keyword>
<sequence length="198" mass="22926">MLGEKAYSLVKELEDRQCEILPYNTDLVTEIATEIVHLYDQNHQDVRLEDSRTPGTSTNLMPTVRMRHAAIQRNQRCLLAYHYNRLRLLRQMRWEFGSILPTELKENLSAAENGWFNKYSTILGKYMRSIGENGGLNLAVDLKPPKALFIEVRCLVDYGKLELNDGTNVLLKKNSQHFLPRSECEELIRRGILQHIAN</sequence>
<reference evidence="9" key="1">
    <citation type="submission" date="2025-08" db="UniProtKB">
        <authorList>
            <consortium name="RefSeq"/>
        </authorList>
    </citation>
    <scope>IDENTIFICATION</scope>
    <source>
        <tissue evidence="9">Entire body</tissue>
    </source>
</reference>
<evidence type="ECO:0000256" key="5">
    <source>
        <dbReference type="RuleBase" id="RU368085"/>
    </source>
</evidence>
<keyword evidence="3 5" id="KW-0235">DNA replication</keyword>
<feature type="domain" description="GINS subunit" evidence="6">
    <location>
        <begin position="60"/>
        <end position="130"/>
    </location>
</feature>
<dbReference type="GeneID" id="108743413"/>
<dbReference type="RefSeq" id="XP_018334482.1">
    <property type="nucleotide sequence ID" value="XM_018478980.2"/>
</dbReference>
<dbReference type="PANTHER" id="PTHR12914">
    <property type="entry name" value="PARTNER OF SLD5"/>
    <property type="match status" value="1"/>
</dbReference>
<dbReference type="CDD" id="cd21696">
    <property type="entry name" value="GINS_B_Psf1"/>
    <property type="match status" value="1"/>
</dbReference>
<evidence type="ECO:0000313" key="9">
    <source>
        <dbReference type="RefSeq" id="XP_018334482.1"/>
    </source>
</evidence>
<protein>
    <recommendedName>
        <fullName evidence="5">DNA replication complex GINS protein PSF1</fullName>
    </recommendedName>
</protein>
<feature type="domain" description="DNA replication complex GINS protein PSF1 C-terminal" evidence="7">
    <location>
        <begin position="146"/>
        <end position="196"/>
    </location>
</feature>
<dbReference type="Pfam" id="PF05916">
    <property type="entry name" value="Sld5"/>
    <property type="match status" value="1"/>
</dbReference>
<dbReference type="FunCoup" id="A0A1W4XNY5">
    <property type="interactions" value="949"/>
</dbReference>
<name>A0A1W4XNY5_AGRPL</name>
<comment type="subunit">
    <text evidence="5">Component of the GINS complex.</text>
</comment>
<accession>A0A1W4XNY5</accession>
<dbReference type="InParanoid" id="A0A1W4XNY5"/>
<evidence type="ECO:0000256" key="2">
    <source>
        <dbReference type="ARBA" id="ARBA00006677"/>
    </source>
</evidence>